<evidence type="ECO:0000259" key="2">
    <source>
        <dbReference type="Pfam" id="PF14219"/>
    </source>
</evidence>
<organism evidence="3 4">
    <name type="scientific">Lentzea atacamensis</name>
    <dbReference type="NCBI Taxonomy" id="531938"/>
    <lineage>
        <taxon>Bacteria</taxon>
        <taxon>Bacillati</taxon>
        <taxon>Actinomycetota</taxon>
        <taxon>Actinomycetes</taxon>
        <taxon>Pseudonocardiales</taxon>
        <taxon>Pseudonocardiaceae</taxon>
        <taxon>Lentzea</taxon>
    </lineage>
</organism>
<feature type="transmembrane region" description="Helical" evidence="1">
    <location>
        <begin position="53"/>
        <end position="74"/>
    </location>
</feature>
<accession>A0ABX9DZC3</accession>
<keyword evidence="1" id="KW-0812">Transmembrane</keyword>
<feature type="transmembrane region" description="Helical" evidence="1">
    <location>
        <begin position="12"/>
        <end position="41"/>
    </location>
</feature>
<dbReference type="EMBL" id="QLTT01000010">
    <property type="protein sequence ID" value="RAS61186.1"/>
    <property type="molecule type" value="Genomic_DNA"/>
</dbReference>
<keyword evidence="1" id="KW-1133">Transmembrane helix</keyword>
<comment type="caution">
    <text evidence="3">The sequence shown here is derived from an EMBL/GenBank/DDBJ whole genome shotgun (WGS) entry which is preliminary data.</text>
</comment>
<gene>
    <name evidence="3" type="ORF">C8D87_110134</name>
</gene>
<evidence type="ECO:0000256" key="1">
    <source>
        <dbReference type="SAM" id="Phobius"/>
    </source>
</evidence>
<feature type="transmembrane region" description="Helical" evidence="1">
    <location>
        <begin position="94"/>
        <end position="114"/>
    </location>
</feature>
<evidence type="ECO:0000313" key="3">
    <source>
        <dbReference type="EMBL" id="RAS61186.1"/>
    </source>
</evidence>
<feature type="domain" description="DUF4328" evidence="2">
    <location>
        <begin position="48"/>
        <end position="189"/>
    </location>
</feature>
<feature type="transmembrane region" description="Helical" evidence="1">
    <location>
        <begin position="159"/>
        <end position="182"/>
    </location>
</feature>
<sequence length="204" mass="22115">MTEGVLRPVHGAGVVATVLIGVVALTEVLVAVLAWLTVDAVELTPLGAAVGRVLSWALLVGFVGAAIAFIVWMNRARHNSEAITSDQRHRFRNVWVFVGWFIPIENFCIPYAVMQDIWRGSDRSQPMLGLQHRDTSGLVLLWWLCFLLPNFSISLPPKYVFELTVFATISAALSVAAAVLAARMIRQLNAVQVSGPTASPAPAA</sequence>
<dbReference type="RefSeq" id="WP_112230260.1">
    <property type="nucleotide sequence ID" value="NZ_QLTT01000010.1"/>
</dbReference>
<feature type="transmembrane region" description="Helical" evidence="1">
    <location>
        <begin position="135"/>
        <end position="153"/>
    </location>
</feature>
<evidence type="ECO:0000313" key="4">
    <source>
        <dbReference type="Proteomes" id="UP000248714"/>
    </source>
</evidence>
<keyword evidence="1" id="KW-0472">Membrane</keyword>
<keyword evidence="4" id="KW-1185">Reference proteome</keyword>
<name>A0ABX9DZC3_9PSEU</name>
<protein>
    <submittedName>
        <fullName evidence="3">Uncharacterized protein DUF4328</fullName>
    </submittedName>
</protein>
<dbReference type="Pfam" id="PF14219">
    <property type="entry name" value="DUF4328"/>
    <property type="match status" value="1"/>
</dbReference>
<dbReference type="InterPro" id="IPR025565">
    <property type="entry name" value="DUF4328"/>
</dbReference>
<reference evidence="3 4" key="1">
    <citation type="submission" date="2018-06" db="EMBL/GenBank/DDBJ databases">
        <title>Genomic Encyclopedia of Type Strains, Phase IV (KMG-IV): sequencing the most valuable type-strain genomes for metagenomic binning, comparative biology and taxonomic classification.</title>
        <authorList>
            <person name="Goeker M."/>
        </authorList>
    </citation>
    <scope>NUCLEOTIDE SEQUENCE [LARGE SCALE GENOMIC DNA]</scope>
    <source>
        <strain evidence="3 4">DSM 45479</strain>
    </source>
</reference>
<proteinExistence type="predicted"/>
<dbReference type="Proteomes" id="UP000248714">
    <property type="component" value="Unassembled WGS sequence"/>
</dbReference>